<gene>
    <name evidence="1" type="ORF">C3743_14700</name>
    <name evidence="2" type="ORF">C3743_32895</name>
</gene>
<proteinExistence type="predicted"/>
<organism evidence="1 3">
    <name type="scientific">Burkholderia contaminans</name>
    <dbReference type="NCBI Taxonomy" id="488447"/>
    <lineage>
        <taxon>Bacteria</taxon>
        <taxon>Pseudomonadati</taxon>
        <taxon>Pseudomonadota</taxon>
        <taxon>Betaproteobacteria</taxon>
        <taxon>Burkholderiales</taxon>
        <taxon>Burkholderiaceae</taxon>
        <taxon>Burkholderia</taxon>
        <taxon>Burkholderia cepacia complex</taxon>
    </lineage>
</organism>
<dbReference type="Proteomes" id="UP000238655">
    <property type="component" value="Chromosome 1"/>
</dbReference>
<protein>
    <submittedName>
        <fullName evidence="1">Uncharacterized protein</fullName>
    </submittedName>
</protein>
<evidence type="ECO:0000313" key="1">
    <source>
        <dbReference type="EMBL" id="POZ81578.1"/>
    </source>
</evidence>
<evidence type="ECO:0000313" key="3">
    <source>
        <dbReference type="Proteomes" id="UP000238655"/>
    </source>
</evidence>
<name>A0A2S5DR49_9BURK</name>
<comment type="caution">
    <text evidence="1">The sequence shown here is derived from an EMBL/GenBank/DDBJ whole genome shotgun (WGS) entry which is preliminary data.</text>
</comment>
<dbReference type="EMBL" id="PQVP01000002">
    <property type="protein sequence ID" value="POZ84722.1"/>
    <property type="molecule type" value="Genomic_DNA"/>
</dbReference>
<evidence type="ECO:0000313" key="2">
    <source>
        <dbReference type="EMBL" id="POZ84722.1"/>
    </source>
</evidence>
<dbReference type="AlphaFoldDB" id="A0A2S5DR49"/>
<sequence length="94" mass="9870">MDGVTGETCAAQGCPMLGSFGVSGKWFCCCHFRGSSASSIAVTSVLNQHAAIVDRVKLLRRTGGSYADILAAENQLIELTREVGKQYEIGGSGE</sequence>
<dbReference type="EMBL" id="PQVP01000002">
    <property type="protein sequence ID" value="POZ81578.1"/>
    <property type="molecule type" value="Genomic_DNA"/>
</dbReference>
<reference evidence="1 3" key="1">
    <citation type="submission" date="2018-01" db="EMBL/GenBank/DDBJ databases">
        <title>Successful Treatment of Persistent Burkholderia cepacia Bacteremia with Ceftazidime-Avibactam.</title>
        <authorList>
            <person name="Tamma P."/>
            <person name="Fan Y."/>
            <person name="Bergman Y."/>
            <person name="Sick-Samuels A."/>
            <person name="Hsu A."/>
            <person name="Timp W."/>
            <person name="Simner P."/>
        </authorList>
    </citation>
    <scope>NUCLEOTIDE SEQUENCE [LARGE SCALE GENOMIC DNA]</scope>
    <source>
        <strain evidence="1 3">170816</strain>
    </source>
</reference>
<accession>A0A2S5DR49</accession>